<evidence type="ECO:0000313" key="1">
    <source>
        <dbReference type="EMBL" id="QHL86010.1"/>
    </source>
</evidence>
<dbReference type="KEGG" id="nib:GU926_00530"/>
<organism evidence="1 2">
    <name type="scientific">Nibribacter ruber</name>
    <dbReference type="NCBI Taxonomy" id="2698458"/>
    <lineage>
        <taxon>Bacteria</taxon>
        <taxon>Pseudomonadati</taxon>
        <taxon>Bacteroidota</taxon>
        <taxon>Cytophagia</taxon>
        <taxon>Cytophagales</taxon>
        <taxon>Hymenobacteraceae</taxon>
        <taxon>Nibribacter</taxon>
    </lineage>
</organism>
<name>A0A6P1NSL6_9BACT</name>
<gene>
    <name evidence="1" type="ORF">GU926_00530</name>
</gene>
<reference evidence="1 2" key="1">
    <citation type="submission" date="2020-01" db="EMBL/GenBank/DDBJ databases">
        <authorList>
            <person name="Kim M."/>
        </authorList>
    </citation>
    <scope>NUCLEOTIDE SEQUENCE [LARGE SCALE GENOMIC DNA]</scope>
    <source>
        <strain evidence="1 2">BT10</strain>
    </source>
</reference>
<dbReference type="EMBL" id="CP047897">
    <property type="protein sequence ID" value="QHL86010.1"/>
    <property type="molecule type" value="Genomic_DNA"/>
</dbReference>
<dbReference type="AlphaFoldDB" id="A0A6P1NSL6"/>
<protein>
    <recommendedName>
        <fullName evidence="3">DUF4595 domain-containing protein</fullName>
    </recommendedName>
</protein>
<proteinExistence type="predicted"/>
<sequence length="280" mass="31546">MKKLFKLLCLSAFVLVTGCSDDKDEATTQTIKLSKLTVTDTDSQHGTFTYNFTYNDKGALYQFTEKSTNGYYDNTTTHIYNNNGLLTSNALEGKGYGAHYKDSFTYDANTRLTSIEHKYVLISDPTRPTEPLFYTFEYNAQGQISRINTSETSGTNGSAAAYLLTYDKAGNVSRQERYTITNTGELKEMTSDIAFTYDNKKNPYYKLGAINFLYGYTIIGFVSFSEPISPNNMTKAVIHLYGGGNQSSKTIDLQYEYNDRNLPTKVTYGNVTHILEYTIK</sequence>
<keyword evidence="2" id="KW-1185">Reference proteome</keyword>
<accession>A0A6P1NSL6</accession>
<dbReference type="RefSeq" id="WP_160687997.1">
    <property type="nucleotide sequence ID" value="NZ_CP047897.1"/>
</dbReference>
<dbReference type="Proteomes" id="UP000464214">
    <property type="component" value="Chromosome"/>
</dbReference>
<dbReference type="PROSITE" id="PS51257">
    <property type="entry name" value="PROKAR_LIPOPROTEIN"/>
    <property type="match status" value="1"/>
</dbReference>
<evidence type="ECO:0008006" key="3">
    <source>
        <dbReference type="Google" id="ProtNLM"/>
    </source>
</evidence>
<evidence type="ECO:0000313" key="2">
    <source>
        <dbReference type="Proteomes" id="UP000464214"/>
    </source>
</evidence>
<dbReference type="Gene3D" id="2.180.10.10">
    <property type="entry name" value="RHS repeat-associated core"/>
    <property type="match status" value="1"/>
</dbReference>